<sequence length="309" mass="36668">MFKVVQKKISEDRILLENRLQELSKLLEEKEEIHVKKVKNIMISNESKIQNLEKFIQGLKKLLNEKVLVFTNKIRVLQENLVTEMTEKANIQAENIKYKKMIEKYAQKEKLHQEILGNLQNEKTKLETLHSTAKHLIEIRIGYLEKELAFRDEENNELNERLKFLNGELKAKQENFKNHENEALRRFQQQYEHLKLEFEKLQFGKAEEIFELKRQNEEINKNLEILKNCQNCYSLKENMENLTAKKEKIEANRLEIVAENESLKRTAIYVAIENVFEKAKRQKLSENQALENTIKAMTSHMSTANKPTK</sequence>
<dbReference type="Proteomes" id="UP000887540">
    <property type="component" value="Unplaced"/>
</dbReference>
<keyword evidence="1" id="KW-0175">Coiled coil</keyword>
<evidence type="ECO:0000256" key="1">
    <source>
        <dbReference type="SAM" id="Coils"/>
    </source>
</evidence>
<protein>
    <submittedName>
        <fullName evidence="3">Uncharacterized protein</fullName>
    </submittedName>
</protein>
<proteinExistence type="predicted"/>
<evidence type="ECO:0000313" key="3">
    <source>
        <dbReference type="WBParaSite" id="ACRNAN_scaffold738.g20875.t1"/>
    </source>
</evidence>
<accession>A0A914EDX1</accession>
<reference evidence="3" key="1">
    <citation type="submission" date="2022-11" db="UniProtKB">
        <authorList>
            <consortium name="WormBaseParasite"/>
        </authorList>
    </citation>
    <scope>IDENTIFICATION</scope>
</reference>
<dbReference type="AlphaFoldDB" id="A0A914EDX1"/>
<keyword evidence="2" id="KW-1185">Reference proteome</keyword>
<feature type="coiled-coil region" evidence="1">
    <location>
        <begin position="148"/>
        <end position="266"/>
    </location>
</feature>
<evidence type="ECO:0000313" key="2">
    <source>
        <dbReference type="Proteomes" id="UP000887540"/>
    </source>
</evidence>
<dbReference type="WBParaSite" id="ACRNAN_scaffold738.g20875.t1">
    <property type="protein sequence ID" value="ACRNAN_scaffold738.g20875.t1"/>
    <property type="gene ID" value="ACRNAN_scaffold738.g20875"/>
</dbReference>
<feature type="coiled-coil region" evidence="1">
    <location>
        <begin position="74"/>
        <end position="108"/>
    </location>
</feature>
<name>A0A914EDX1_9BILA</name>
<organism evidence="2 3">
    <name type="scientific">Acrobeloides nanus</name>
    <dbReference type="NCBI Taxonomy" id="290746"/>
    <lineage>
        <taxon>Eukaryota</taxon>
        <taxon>Metazoa</taxon>
        <taxon>Ecdysozoa</taxon>
        <taxon>Nematoda</taxon>
        <taxon>Chromadorea</taxon>
        <taxon>Rhabditida</taxon>
        <taxon>Tylenchina</taxon>
        <taxon>Cephalobomorpha</taxon>
        <taxon>Cephaloboidea</taxon>
        <taxon>Cephalobidae</taxon>
        <taxon>Acrobeloides</taxon>
    </lineage>
</organism>